<feature type="compositionally biased region" description="Low complexity" evidence="1">
    <location>
        <begin position="55"/>
        <end position="65"/>
    </location>
</feature>
<sequence length="65" mass="6925">VERHATAARRRDRHGFAGRQRRAAAAFTLAEARRQCGDGRSRRSGCSATRSPRKAAAASGAGFAL</sequence>
<accession>A0A6J4JVA7</accession>
<gene>
    <name evidence="2" type="ORF">AVDCRST_MAG08-4432</name>
</gene>
<feature type="compositionally biased region" description="Basic residues" evidence="1">
    <location>
        <begin position="1"/>
        <end position="13"/>
    </location>
</feature>
<proteinExistence type="predicted"/>
<feature type="region of interest" description="Disordered" evidence="1">
    <location>
        <begin position="36"/>
        <end position="65"/>
    </location>
</feature>
<evidence type="ECO:0000256" key="1">
    <source>
        <dbReference type="SAM" id="MobiDB-lite"/>
    </source>
</evidence>
<dbReference type="EMBL" id="CADCTG010000356">
    <property type="protein sequence ID" value="CAA9288614.1"/>
    <property type="molecule type" value="Genomic_DNA"/>
</dbReference>
<feature type="non-terminal residue" evidence="2">
    <location>
        <position position="65"/>
    </location>
</feature>
<reference evidence="2" key="1">
    <citation type="submission" date="2020-02" db="EMBL/GenBank/DDBJ databases">
        <authorList>
            <person name="Meier V. D."/>
        </authorList>
    </citation>
    <scope>NUCLEOTIDE SEQUENCE</scope>
    <source>
        <strain evidence="2">AVDCRST_MAG08</strain>
    </source>
</reference>
<organism evidence="2">
    <name type="scientific">uncultured Acetobacteraceae bacterium</name>
    <dbReference type="NCBI Taxonomy" id="169975"/>
    <lineage>
        <taxon>Bacteria</taxon>
        <taxon>Pseudomonadati</taxon>
        <taxon>Pseudomonadota</taxon>
        <taxon>Alphaproteobacteria</taxon>
        <taxon>Acetobacterales</taxon>
        <taxon>Acetobacteraceae</taxon>
        <taxon>environmental samples</taxon>
    </lineage>
</organism>
<protein>
    <submittedName>
        <fullName evidence="2">Uncharacterized protein</fullName>
    </submittedName>
</protein>
<evidence type="ECO:0000313" key="2">
    <source>
        <dbReference type="EMBL" id="CAA9288614.1"/>
    </source>
</evidence>
<dbReference type="AlphaFoldDB" id="A0A6J4JVA7"/>
<name>A0A6J4JVA7_9PROT</name>
<feature type="non-terminal residue" evidence="2">
    <location>
        <position position="1"/>
    </location>
</feature>
<feature type="region of interest" description="Disordered" evidence="1">
    <location>
        <begin position="1"/>
        <end position="20"/>
    </location>
</feature>